<protein>
    <submittedName>
        <fullName evidence="3">DUF3999 domain-containing protein</fullName>
    </submittedName>
</protein>
<comment type="caution">
    <text evidence="3">The sequence shown here is derived from an EMBL/GenBank/DDBJ whole genome shotgun (WGS) entry which is preliminary data.</text>
</comment>
<dbReference type="AlphaFoldDB" id="A0A2T2Y0E8"/>
<proteinExistence type="predicted"/>
<feature type="chain" id="PRO_5015761204" evidence="2">
    <location>
        <begin position="22"/>
        <end position="464"/>
    </location>
</feature>
<feature type="transmembrane region" description="Helical" evidence="1">
    <location>
        <begin position="434"/>
        <end position="455"/>
    </location>
</feature>
<keyword evidence="2" id="KW-0732">Signal</keyword>
<evidence type="ECO:0000256" key="2">
    <source>
        <dbReference type="SAM" id="SignalP"/>
    </source>
</evidence>
<dbReference type="Pfam" id="PF13163">
    <property type="entry name" value="DUF3999"/>
    <property type="match status" value="1"/>
</dbReference>
<organism evidence="3 4">
    <name type="scientific">Kluyvera genomosp. 2</name>
    <dbReference type="NCBI Taxonomy" id="2774054"/>
    <lineage>
        <taxon>Bacteria</taxon>
        <taxon>Pseudomonadati</taxon>
        <taxon>Pseudomonadota</taxon>
        <taxon>Gammaproteobacteria</taxon>
        <taxon>Enterobacterales</taxon>
        <taxon>Enterobacteriaceae</taxon>
        <taxon>Kluyvera</taxon>
    </lineage>
</organism>
<reference evidence="3 4" key="1">
    <citation type="submission" date="2018-03" db="EMBL/GenBank/DDBJ databases">
        <title>First report of an OXA-48+CTX-M-M-producing Kluyvera ascorbata clone recovered from patients admitted in a University Hospital in Madrid, Spain.</title>
        <authorList>
            <person name="Hernandez-Garcia M."/>
            <person name="Leon-Sampedro R."/>
            <person name="Perez-Viso B."/>
            <person name="Morosini M.I."/>
            <person name="Lopez-Fresnena N."/>
            <person name="Coque T.M."/>
            <person name="Bonten M."/>
            <person name="Malhotra-Kumar S."/>
            <person name="Ruiz-Garbajosa P."/>
            <person name="Canton R."/>
        </authorList>
    </citation>
    <scope>NUCLEOTIDE SEQUENCE [LARGE SCALE GENOMIC DNA]</scope>
    <source>
        <strain evidence="3 4">KA2</strain>
    </source>
</reference>
<dbReference type="EMBL" id="PYHO01000011">
    <property type="protein sequence ID" value="PSR46005.1"/>
    <property type="molecule type" value="Genomic_DNA"/>
</dbReference>
<sequence>MKWINAALCGVLLAASGAALSSESVQESPTDYASGVVLETSGTSPWYRVSLPQTVYKSTAWPDLRDVRVFNHQGDTVPFALVAQKTRSVTPEAIALRLFPLDMSLAPPRDDARTGGESLVFRAKSGVEIHLQSDDVSAIGQSFLLTLPETMTDSLSLAKLRLNWETPAQSWQGKASVYVSRDLRNWRPVQEDAPLLDLTRDNDRLKMDTISASLTLSAQGNRYLLVIFDAKSPAPALRSVSAIAEANEPESEQIVIMAQGERLSDEEAIWRWTRPQPLTSLRIDLASEGVLPVELAWRSDENEPWQPLTKTVLYRLEGKRAEDILFSGQRIQAIRMKTVSARLPQALPALSGARDSYQLVFNAQGKGPYVLAWGNRAAEQADVGLDLLIPASLRTTQPINELPWAVPGDNVTLGGDARLTATSVGEQQSQWQTLLVWGALILGVAVLAFMAWRIWREVKKERAD</sequence>
<evidence type="ECO:0000256" key="1">
    <source>
        <dbReference type="SAM" id="Phobius"/>
    </source>
</evidence>
<keyword evidence="1" id="KW-1133">Transmembrane helix</keyword>
<accession>A0A2T2Y0E8</accession>
<keyword evidence="1" id="KW-0812">Transmembrane</keyword>
<keyword evidence="4" id="KW-1185">Reference proteome</keyword>
<evidence type="ECO:0000313" key="4">
    <source>
        <dbReference type="Proteomes" id="UP000240892"/>
    </source>
</evidence>
<gene>
    <name evidence="3" type="ORF">C8256_14985</name>
</gene>
<keyword evidence="1" id="KW-0472">Membrane</keyword>
<name>A0A2T2Y0E8_9ENTR</name>
<dbReference type="Proteomes" id="UP000240892">
    <property type="component" value="Unassembled WGS sequence"/>
</dbReference>
<dbReference type="RefSeq" id="WP_106928054.1">
    <property type="nucleotide sequence ID" value="NZ_CABMMU010000011.1"/>
</dbReference>
<evidence type="ECO:0000313" key="3">
    <source>
        <dbReference type="EMBL" id="PSR46005.1"/>
    </source>
</evidence>
<dbReference type="InterPro" id="IPR025060">
    <property type="entry name" value="DUF3999"/>
</dbReference>
<feature type="signal peptide" evidence="2">
    <location>
        <begin position="1"/>
        <end position="21"/>
    </location>
</feature>